<dbReference type="Gramene" id="TuG1812G0400003107.01.T01">
    <property type="protein sequence ID" value="TuG1812G0400003107.01.T01"/>
    <property type="gene ID" value="TuG1812G0400003107.01"/>
</dbReference>
<name>A0A8R7Q5V8_TRIUA</name>
<dbReference type="AlphaFoldDB" id="A0A8R7Q5V8"/>
<reference evidence="2" key="1">
    <citation type="journal article" date="2013" name="Nature">
        <title>Draft genome of the wheat A-genome progenitor Triticum urartu.</title>
        <authorList>
            <person name="Ling H.Q."/>
            <person name="Zhao S."/>
            <person name="Liu D."/>
            <person name="Wang J."/>
            <person name="Sun H."/>
            <person name="Zhang C."/>
            <person name="Fan H."/>
            <person name="Li D."/>
            <person name="Dong L."/>
            <person name="Tao Y."/>
            <person name="Gao C."/>
            <person name="Wu H."/>
            <person name="Li Y."/>
            <person name="Cui Y."/>
            <person name="Guo X."/>
            <person name="Zheng S."/>
            <person name="Wang B."/>
            <person name="Yu K."/>
            <person name="Liang Q."/>
            <person name="Yang W."/>
            <person name="Lou X."/>
            <person name="Chen J."/>
            <person name="Feng M."/>
            <person name="Jian J."/>
            <person name="Zhang X."/>
            <person name="Luo G."/>
            <person name="Jiang Y."/>
            <person name="Liu J."/>
            <person name="Wang Z."/>
            <person name="Sha Y."/>
            <person name="Zhang B."/>
            <person name="Wu H."/>
            <person name="Tang D."/>
            <person name="Shen Q."/>
            <person name="Xue P."/>
            <person name="Zou S."/>
            <person name="Wang X."/>
            <person name="Liu X."/>
            <person name="Wang F."/>
            <person name="Yang Y."/>
            <person name="An X."/>
            <person name="Dong Z."/>
            <person name="Zhang K."/>
            <person name="Zhang X."/>
            <person name="Luo M.C."/>
            <person name="Dvorak J."/>
            <person name="Tong Y."/>
            <person name="Wang J."/>
            <person name="Yang H."/>
            <person name="Li Z."/>
            <person name="Wang D."/>
            <person name="Zhang A."/>
            <person name="Wang J."/>
        </authorList>
    </citation>
    <scope>NUCLEOTIDE SEQUENCE</scope>
    <source>
        <strain evidence="2">cv. G1812</strain>
    </source>
</reference>
<reference evidence="1" key="2">
    <citation type="submission" date="2018-03" db="EMBL/GenBank/DDBJ databases">
        <title>The Triticum urartu genome reveals the dynamic nature of wheat genome evolution.</title>
        <authorList>
            <person name="Ling H."/>
            <person name="Ma B."/>
            <person name="Shi X."/>
            <person name="Liu H."/>
            <person name="Dong L."/>
            <person name="Sun H."/>
            <person name="Cao Y."/>
            <person name="Gao Q."/>
            <person name="Zheng S."/>
            <person name="Li Y."/>
            <person name="Yu Y."/>
            <person name="Du H."/>
            <person name="Qi M."/>
            <person name="Li Y."/>
            <person name="Yu H."/>
            <person name="Cui Y."/>
            <person name="Wang N."/>
            <person name="Chen C."/>
            <person name="Wu H."/>
            <person name="Zhao Y."/>
            <person name="Zhang J."/>
            <person name="Li Y."/>
            <person name="Zhou W."/>
            <person name="Zhang B."/>
            <person name="Hu W."/>
            <person name="Eijk M."/>
            <person name="Tang J."/>
            <person name="Witsenboer H."/>
            <person name="Zhao S."/>
            <person name="Li Z."/>
            <person name="Zhang A."/>
            <person name="Wang D."/>
            <person name="Liang C."/>
        </authorList>
    </citation>
    <scope>NUCLEOTIDE SEQUENCE [LARGE SCALE GENOMIC DNA]</scope>
    <source>
        <strain evidence="1">cv. G1812</strain>
    </source>
</reference>
<dbReference type="Proteomes" id="UP000015106">
    <property type="component" value="Chromosome 4"/>
</dbReference>
<accession>A0A8R7Q5V8</accession>
<proteinExistence type="predicted"/>
<organism evidence="1 2">
    <name type="scientific">Triticum urartu</name>
    <name type="common">Red wild einkorn</name>
    <name type="synonym">Crithodium urartu</name>
    <dbReference type="NCBI Taxonomy" id="4572"/>
    <lineage>
        <taxon>Eukaryota</taxon>
        <taxon>Viridiplantae</taxon>
        <taxon>Streptophyta</taxon>
        <taxon>Embryophyta</taxon>
        <taxon>Tracheophyta</taxon>
        <taxon>Spermatophyta</taxon>
        <taxon>Magnoliopsida</taxon>
        <taxon>Liliopsida</taxon>
        <taxon>Poales</taxon>
        <taxon>Poaceae</taxon>
        <taxon>BOP clade</taxon>
        <taxon>Pooideae</taxon>
        <taxon>Triticodae</taxon>
        <taxon>Triticeae</taxon>
        <taxon>Triticinae</taxon>
        <taxon>Triticum</taxon>
    </lineage>
</organism>
<sequence>MGQRPRNYSPAAQPDLASSSSMAAAKKMPVLNTAYNAGMIQMIAAEWNPNIKSVFAGVGMEQFCKLKALGNNNRIFCMSLLARIDPETVKMDMGDGNFVVIDSREVAKCIGLNPSRKKIDIRAGACLPDREELLGKLHAILETDVPKTCKIPIVRVKKIVQNASKIAIVGAEREKMMAACTIIAASTFLLPRGAHPKISNELLPVLAEPNKISEYDLCDYVVEGLREAAAKLRDDLLHEPSQLSLQGCLLVPQIIFCDYHEHGMEGREQLPLPRMASYSNLLMKLQIRKHAAKNGVDAVFEVSDVPRSPAINVPSGSAPPAYSWTTPSPGVCASPPGFAVAHGTEIPAQILAALKEAVAHQFKKREEFLKMVDDAKEKVLAEIRCKAEAKRQRDLEDTLEDFMARVKRQAPMAAAFPNVTLSSHVPRSKTDIMQDLAATSREAARSLMAVVVCNEETRSPPAGEAGISLASGSQNHNVHVSPMERAKEIVVSEPMGVDEVQDKPMIEDRKGKGPAVNLGGRICTRQMTMQEALGVGSTRDQVVPVVHQACDQVMYEATVPDGGGLGVANGAGIATLTPIGN</sequence>
<evidence type="ECO:0000313" key="2">
    <source>
        <dbReference type="Proteomes" id="UP000015106"/>
    </source>
</evidence>
<dbReference type="EnsemblPlants" id="TuG1812G0400003107.01.T01">
    <property type="protein sequence ID" value="TuG1812G0400003107.01.T01"/>
    <property type="gene ID" value="TuG1812G0400003107.01"/>
</dbReference>
<protein>
    <submittedName>
        <fullName evidence="1">Uncharacterized protein</fullName>
    </submittedName>
</protein>
<reference evidence="1" key="3">
    <citation type="submission" date="2022-06" db="UniProtKB">
        <authorList>
            <consortium name="EnsemblPlants"/>
        </authorList>
    </citation>
    <scope>IDENTIFICATION</scope>
</reference>
<evidence type="ECO:0000313" key="1">
    <source>
        <dbReference type="EnsemblPlants" id="TuG1812G0400003107.01.T01"/>
    </source>
</evidence>
<keyword evidence="2" id="KW-1185">Reference proteome</keyword>